<dbReference type="SUPFAM" id="SSF55729">
    <property type="entry name" value="Acyl-CoA N-acyltransferases (Nat)"/>
    <property type="match status" value="1"/>
</dbReference>
<dbReference type="Proteomes" id="UP000199658">
    <property type="component" value="Unassembled WGS sequence"/>
</dbReference>
<dbReference type="RefSeq" id="WP_139229842.1">
    <property type="nucleotide sequence ID" value="NZ_FOYO01000001.1"/>
</dbReference>
<sequence length="183" mass="20767">MRINRHPQDLLVSRIYAANQENIRDHFLRLDFGSRRARFCGAVSDDGILEYAQNIFRGDSIVCGASVGGQLRGIVELRGVFHSWPSTTEAAFSVELDWQNIGIGDALFERMFAMAQNRGVRTIQMMCLKENSRMRHLATKHHALLRNDQDAVEAVLHPCWPTPASMVEEIVGEARSYAHRPFE</sequence>
<dbReference type="EMBL" id="FOYO01000001">
    <property type="protein sequence ID" value="SFR53068.1"/>
    <property type="molecule type" value="Genomic_DNA"/>
</dbReference>
<accession>A0A1I6HFC4</accession>
<evidence type="ECO:0000313" key="3">
    <source>
        <dbReference type="Proteomes" id="UP000199658"/>
    </source>
</evidence>
<feature type="domain" description="N-acetyltransferase" evidence="1">
    <location>
        <begin position="50"/>
        <end position="141"/>
    </location>
</feature>
<dbReference type="AlphaFoldDB" id="A0A1I6HFC4"/>
<proteinExistence type="predicted"/>
<dbReference type="STRING" id="670154.SAMN04488002_2932"/>
<dbReference type="InterPro" id="IPR000182">
    <property type="entry name" value="GNAT_dom"/>
</dbReference>
<gene>
    <name evidence="2" type="ORF">SAMN04488002_2932</name>
</gene>
<protein>
    <submittedName>
        <fullName evidence="2">Acetyltransferase (GNAT) family protein</fullName>
    </submittedName>
</protein>
<organism evidence="2 3">
    <name type="scientific">Litoreibacter janthinus</name>
    <dbReference type="NCBI Taxonomy" id="670154"/>
    <lineage>
        <taxon>Bacteria</taxon>
        <taxon>Pseudomonadati</taxon>
        <taxon>Pseudomonadota</taxon>
        <taxon>Alphaproteobacteria</taxon>
        <taxon>Rhodobacterales</taxon>
        <taxon>Roseobacteraceae</taxon>
        <taxon>Litoreibacter</taxon>
    </lineage>
</organism>
<keyword evidence="3" id="KW-1185">Reference proteome</keyword>
<keyword evidence="2" id="KW-0808">Transferase</keyword>
<dbReference type="InterPro" id="IPR016181">
    <property type="entry name" value="Acyl_CoA_acyltransferase"/>
</dbReference>
<evidence type="ECO:0000313" key="2">
    <source>
        <dbReference type="EMBL" id="SFR53068.1"/>
    </source>
</evidence>
<evidence type="ECO:0000259" key="1">
    <source>
        <dbReference type="Pfam" id="PF00583"/>
    </source>
</evidence>
<dbReference type="Pfam" id="PF00583">
    <property type="entry name" value="Acetyltransf_1"/>
    <property type="match status" value="1"/>
</dbReference>
<dbReference type="GO" id="GO:0016747">
    <property type="term" value="F:acyltransferase activity, transferring groups other than amino-acyl groups"/>
    <property type="evidence" value="ECO:0007669"/>
    <property type="project" value="InterPro"/>
</dbReference>
<dbReference type="OrthoDB" id="7843527at2"/>
<reference evidence="3" key="1">
    <citation type="submission" date="2016-10" db="EMBL/GenBank/DDBJ databases">
        <authorList>
            <person name="Varghese N."/>
            <person name="Submissions S."/>
        </authorList>
    </citation>
    <scope>NUCLEOTIDE SEQUENCE [LARGE SCALE GENOMIC DNA]</scope>
    <source>
        <strain evidence="3">DSM 26921</strain>
    </source>
</reference>
<name>A0A1I6HFC4_9RHOB</name>
<dbReference type="Gene3D" id="3.40.630.30">
    <property type="match status" value="1"/>
</dbReference>